<proteinExistence type="predicted"/>
<organism evidence="3 4">
    <name type="scientific">Anopheles culicifacies</name>
    <dbReference type="NCBI Taxonomy" id="139723"/>
    <lineage>
        <taxon>Eukaryota</taxon>
        <taxon>Metazoa</taxon>
        <taxon>Ecdysozoa</taxon>
        <taxon>Arthropoda</taxon>
        <taxon>Hexapoda</taxon>
        <taxon>Insecta</taxon>
        <taxon>Pterygota</taxon>
        <taxon>Neoptera</taxon>
        <taxon>Endopterygota</taxon>
        <taxon>Diptera</taxon>
        <taxon>Nematocera</taxon>
        <taxon>Culicoidea</taxon>
        <taxon>Culicidae</taxon>
        <taxon>Anophelinae</taxon>
        <taxon>Anopheles</taxon>
        <taxon>culicifacies species complex</taxon>
    </lineage>
</organism>
<dbReference type="EMBL" id="AXCM01019467">
    <property type="status" value="NOT_ANNOTATED_CDS"/>
    <property type="molecule type" value="Genomic_DNA"/>
</dbReference>
<dbReference type="InterPro" id="IPR013154">
    <property type="entry name" value="ADH-like_N"/>
</dbReference>
<feature type="domain" description="Alcohol dehydrogenase-like N-terminal" evidence="2">
    <location>
        <begin position="6"/>
        <end position="66"/>
    </location>
</feature>
<dbReference type="PANTHER" id="PTHR44054">
    <property type="entry name" value="SYNAPTIC VESICLE MEMBRANE PROTEIN VAT-1 HOMOLOG-LIKE"/>
    <property type="match status" value="1"/>
</dbReference>
<name>A0A182M499_9DIPT</name>
<dbReference type="Pfam" id="PF08240">
    <property type="entry name" value="ADH_N"/>
    <property type="match status" value="1"/>
</dbReference>
<dbReference type="Proteomes" id="UP000075883">
    <property type="component" value="Unassembled WGS sequence"/>
</dbReference>
<dbReference type="InterPro" id="IPR011032">
    <property type="entry name" value="GroES-like_sf"/>
</dbReference>
<dbReference type="SUPFAM" id="SSF50129">
    <property type="entry name" value="GroES-like"/>
    <property type="match status" value="1"/>
</dbReference>
<reference evidence="4" key="1">
    <citation type="submission" date="2013-09" db="EMBL/GenBank/DDBJ databases">
        <title>The Genome Sequence of Anopheles culicifacies species A.</title>
        <authorList>
            <consortium name="The Broad Institute Genomics Platform"/>
            <person name="Neafsey D.E."/>
            <person name="Besansky N."/>
            <person name="Howell P."/>
            <person name="Walton C."/>
            <person name="Young S.K."/>
            <person name="Zeng Q."/>
            <person name="Gargeya S."/>
            <person name="Fitzgerald M."/>
            <person name="Haas B."/>
            <person name="Abouelleil A."/>
            <person name="Allen A.W."/>
            <person name="Alvarado L."/>
            <person name="Arachchi H.M."/>
            <person name="Berlin A.M."/>
            <person name="Chapman S.B."/>
            <person name="Gainer-Dewar J."/>
            <person name="Goldberg J."/>
            <person name="Griggs A."/>
            <person name="Gujja S."/>
            <person name="Hansen M."/>
            <person name="Howarth C."/>
            <person name="Imamovic A."/>
            <person name="Ireland A."/>
            <person name="Larimer J."/>
            <person name="McCowan C."/>
            <person name="Murphy C."/>
            <person name="Pearson M."/>
            <person name="Poon T.W."/>
            <person name="Priest M."/>
            <person name="Roberts A."/>
            <person name="Saif S."/>
            <person name="Shea T."/>
            <person name="Sisk P."/>
            <person name="Sykes S."/>
            <person name="Wortman J."/>
            <person name="Nusbaum C."/>
            <person name="Birren B."/>
        </authorList>
    </citation>
    <scope>NUCLEOTIDE SEQUENCE [LARGE SCALE GENOMIC DNA]</scope>
    <source>
        <strain evidence="4">A-37</strain>
    </source>
</reference>
<evidence type="ECO:0000259" key="2">
    <source>
        <dbReference type="Pfam" id="PF08240"/>
    </source>
</evidence>
<dbReference type="InterPro" id="IPR052100">
    <property type="entry name" value="SV-ATPase_mito-regulator"/>
</dbReference>
<evidence type="ECO:0000256" key="1">
    <source>
        <dbReference type="ARBA" id="ARBA00023002"/>
    </source>
</evidence>
<keyword evidence="1" id="KW-0560">Oxidoreductase</keyword>
<sequence>MMVRLGAIDSPPKTPTILGFECAGEIEAVGEEVEGFKVGDRVVALPEFRAWSELVAVPTKYVYHIPEEMTFQDAAAIVMNYLVAYILIFDLVSLREGKSMLLHSVGGGVVSDTWRRWWQIRPNTWRQGWE</sequence>
<protein>
    <recommendedName>
        <fullName evidence="2">Alcohol dehydrogenase-like N-terminal domain-containing protein</fullName>
    </recommendedName>
</protein>
<dbReference type="PANTHER" id="PTHR44054:SF2">
    <property type="entry name" value="SYNAPTIC VESICLE MEMBRANE PROTEIN VAT-1 HOMOLOG-LIKE"/>
    <property type="match status" value="1"/>
</dbReference>
<dbReference type="Gene3D" id="3.40.50.720">
    <property type="entry name" value="NAD(P)-binding Rossmann-like Domain"/>
    <property type="match status" value="1"/>
</dbReference>
<dbReference type="AlphaFoldDB" id="A0A182M499"/>
<keyword evidence="4" id="KW-1185">Reference proteome</keyword>
<evidence type="ECO:0000313" key="3">
    <source>
        <dbReference type="EnsemblMetazoa" id="ACUA009095-PA"/>
    </source>
</evidence>
<evidence type="ECO:0000313" key="4">
    <source>
        <dbReference type="Proteomes" id="UP000075883"/>
    </source>
</evidence>
<dbReference type="STRING" id="139723.A0A182M499"/>
<dbReference type="EnsemblMetazoa" id="ACUA009095-RA">
    <property type="protein sequence ID" value="ACUA009095-PA"/>
    <property type="gene ID" value="ACUA009095"/>
</dbReference>
<accession>A0A182M499</accession>
<dbReference type="GO" id="GO:0016491">
    <property type="term" value="F:oxidoreductase activity"/>
    <property type="evidence" value="ECO:0007669"/>
    <property type="project" value="UniProtKB-KW"/>
</dbReference>
<dbReference type="Gene3D" id="3.90.180.10">
    <property type="entry name" value="Medium-chain alcohol dehydrogenases, catalytic domain"/>
    <property type="match status" value="1"/>
</dbReference>
<reference evidence="3" key="2">
    <citation type="submission" date="2020-05" db="UniProtKB">
        <authorList>
            <consortium name="EnsemblMetazoa"/>
        </authorList>
    </citation>
    <scope>IDENTIFICATION</scope>
    <source>
        <strain evidence="3">A-37</strain>
    </source>
</reference>
<dbReference type="VEuPathDB" id="VectorBase:ACUA009095"/>